<evidence type="ECO:0000313" key="4">
    <source>
        <dbReference type="Proteomes" id="UP000471147"/>
    </source>
</evidence>
<reference evidence="3 4" key="1">
    <citation type="submission" date="2019-01" db="EMBL/GenBank/DDBJ databases">
        <title>Sphingorhabdus lacus sp.nov., isolated from an oligotrophic freshwater lake.</title>
        <authorList>
            <person name="Park M."/>
        </authorList>
    </citation>
    <scope>NUCLEOTIDE SEQUENCE [LARGE SCALE GENOMIC DNA]</scope>
    <source>
        <strain evidence="3 4">IMCC26285</strain>
    </source>
</reference>
<keyword evidence="2" id="KW-0472">Membrane</keyword>
<gene>
    <name evidence="3" type="ORF">EUU23_08180</name>
</gene>
<proteinExistence type="predicted"/>
<keyword evidence="2" id="KW-0812">Transmembrane</keyword>
<evidence type="ECO:0000313" key="3">
    <source>
        <dbReference type="EMBL" id="MVZ97682.1"/>
    </source>
</evidence>
<feature type="compositionally biased region" description="Basic and acidic residues" evidence="1">
    <location>
        <begin position="110"/>
        <end position="119"/>
    </location>
</feature>
<protein>
    <recommendedName>
        <fullName evidence="5">VanZ-like domain-containing protein</fullName>
    </recommendedName>
</protein>
<dbReference type="EMBL" id="SDWJ01000002">
    <property type="protein sequence ID" value="MVZ97682.1"/>
    <property type="molecule type" value="Genomic_DNA"/>
</dbReference>
<feature type="transmembrane region" description="Helical" evidence="2">
    <location>
        <begin position="29"/>
        <end position="46"/>
    </location>
</feature>
<organism evidence="3 4">
    <name type="scientific">Sphingorhabdus profundilacus</name>
    <dbReference type="NCBI Taxonomy" id="2509718"/>
    <lineage>
        <taxon>Bacteria</taxon>
        <taxon>Pseudomonadati</taxon>
        <taxon>Pseudomonadota</taxon>
        <taxon>Alphaproteobacteria</taxon>
        <taxon>Sphingomonadales</taxon>
        <taxon>Sphingomonadaceae</taxon>
        <taxon>Sphingorhabdus</taxon>
    </lineage>
</organism>
<keyword evidence="2" id="KW-1133">Transmembrane helix</keyword>
<dbReference type="AlphaFoldDB" id="A0A6I4LWC2"/>
<dbReference type="RefSeq" id="WP_160353679.1">
    <property type="nucleotide sequence ID" value="NZ_SDWJ01000002.1"/>
</dbReference>
<feature type="transmembrane region" description="Helical" evidence="2">
    <location>
        <begin position="53"/>
        <end position="69"/>
    </location>
</feature>
<feature type="transmembrane region" description="Helical" evidence="2">
    <location>
        <begin position="89"/>
        <end position="106"/>
    </location>
</feature>
<name>A0A6I4LWC2_9SPHN</name>
<evidence type="ECO:0000256" key="2">
    <source>
        <dbReference type="SAM" id="Phobius"/>
    </source>
</evidence>
<evidence type="ECO:0000256" key="1">
    <source>
        <dbReference type="SAM" id="MobiDB-lite"/>
    </source>
</evidence>
<comment type="caution">
    <text evidence="3">The sequence shown here is derived from an EMBL/GenBank/DDBJ whole genome shotgun (WGS) entry which is preliminary data.</text>
</comment>
<evidence type="ECO:0008006" key="5">
    <source>
        <dbReference type="Google" id="ProtNLM"/>
    </source>
</evidence>
<keyword evidence="4" id="KW-1185">Reference proteome</keyword>
<accession>A0A6I4LWC2</accession>
<dbReference type="OrthoDB" id="6660115at2"/>
<feature type="region of interest" description="Disordered" evidence="1">
    <location>
        <begin position="108"/>
        <end position="134"/>
    </location>
</feature>
<dbReference type="Proteomes" id="UP000471147">
    <property type="component" value="Unassembled WGS sequence"/>
</dbReference>
<sequence>MLEILQKLADQWIVFKISLIDFVGLTNDAMHIHGSILILFVSAIILRRRPDSPWCWLIVLIAELFNEYADFHGVAPGESTIDAAVHDLYNTMFWPTIIMVLGRFLFPPQPKKDKNRPADSSDLANESFKEPAPV</sequence>